<evidence type="ECO:0000256" key="4">
    <source>
        <dbReference type="ARBA" id="ARBA00022980"/>
    </source>
</evidence>
<dbReference type="SMART" id="SM01390">
    <property type="entry name" value="Ribosomal_S4"/>
    <property type="match status" value="1"/>
</dbReference>
<dbReference type="SUPFAM" id="SSF55174">
    <property type="entry name" value="Alpha-L RNA-binding motif"/>
    <property type="match status" value="1"/>
</dbReference>
<reference evidence="12" key="1">
    <citation type="journal article" date="2019" name="J. Phycol.">
        <title>The chloroplast genome of the lichen-symbiont microalga Trebouxia sp. Tr9 (Trebouxiophyceae, Chlorophyta) shows short inverted repeats with a single gene and loss of the rps4 gene, which is encoded by the nucleus.</title>
        <authorList>
            <person name="Martinez-Alberola F."/>
            <person name="Barreno E."/>
            <person name="Casano L.M."/>
            <person name="Gasulla F."/>
            <person name="Molins A."/>
            <person name="Moya P."/>
            <person name="Gonzalez-Hourcade M."/>
            <person name="Del Campo E.M."/>
        </authorList>
    </citation>
    <scope>NUCLEOTIDE SEQUENCE</scope>
    <source>
        <strain evidence="12">TR9</strain>
    </source>
</reference>
<dbReference type="GO" id="GO:0015935">
    <property type="term" value="C:small ribosomal subunit"/>
    <property type="evidence" value="ECO:0007669"/>
    <property type="project" value="InterPro"/>
</dbReference>
<dbReference type="FunFam" id="1.10.1050.10:FF:000002">
    <property type="entry name" value="30S ribosomal protein S4, chloroplastic"/>
    <property type="match status" value="1"/>
</dbReference>
<evidence type="ECO:0000256" key="7">
    <source>
        <dbReference type="PROSITE-ProRule" id="PRU00182"/>
    </source>
</evidence>
<dbReference type="InterPro" id="IPR022801">
    <property type="entry name" value="Ribosomal_uS4"/>
</dbReference>
<dbReference type="GO" id="GO:0019843">
    <property type="term" value="F:rRNA binding"/>
    <property type="evidence" value="ECO:0007669"/>
    <property type="project" value="UniProtKB-KW"/>
</dbReference>
<feature type="region of interest" description="Disordered" evidence="9">
    <location>
        <begin position="201"/>
        <end position="222"/>
    </location>
</feature>
<keyword evidence="5 8" id="KW-0687">Ribonucleoprotein</keyword>
<dbReference type="Gene3D" id="1.10.1050.10">
    <property type="entry name" value="Ribosomal Protein S4 Delta 41, Chain A, domain 1"/>
    <property type="match status" value="1"/>
</dbReference>
<dbReference type="GO" id="GO:0042274">
    <property type="term" value="P:ribosomal small subunit biogenesis"/>
    <property type="evidence" value="ECO:0007669"/>
    <property type="project" value="TreeGrafter"/>
</dbReference>
<dbReference type="GO" id="GO:0003735">
    <property type="term" value="F:structural constituent of ribosome"/>
    <property type="evidence" value="ECO:0007669"/>
    <property type="project" value="InterPro"/>
</dbReference>
<feature type="domain" description="RNA-binding S4" evidence="10">
    <location>
        <begin position="140"/>
        <end position="200"/>
    </location>
</feature>
<dbReference type="PANTHER" id="PTHR11831">
    <property type="entry name" value="30S 40S RIBOSOMAL PROTEIN"/>
    <property type="match status" value="1"/>
</dbReference>
<evidence type="ECO:0000256" key="1">
    <source>
        <dbReference type="ARBA" id="ARBA00007465"/>
    </source>
</evidence>
<evidence type="ECO:0000259" key="11">
    <source>
        <dbReference type="SMART" id="SM01390"/>
    </source>
</evidence>
<dbReference type="FunFam" id="3.10.290.10:FF:000001">
    <property type="entry name" value="30S ribosomal protein S4"/>
    <property type="match status" value="1"/>
</dbReference>
<dbReference type="SMART" id="SM00363">
    <property type="entry name" value="S4"/>
    <property type="match status" value="1"/>
</dbReference>
<feature type="domain" description="Small ribosomal subunit protein uS4 N-terminal" evidence="11">
    <location>
        <begin position="53"/>
        <end position="139"/>
    </location>
</feature>
<organism evidence="12">
    <name type="scientific">Trebouxia lynnae</name>
    <dbReference type="NCBI Taxonomy" id="1825957"/>
    <lineage>
        <taxon>Eukaryota</taxon>
        <taxon>Viridiplantae</taxon>
        <taxon>Chlorophyta</taxon>
        <taxon>core chlorophytes</taxon>
        <taxon>Trebouxiophyceae</taxon>
        <taxon>Trebouxiales</taxon>
        <taxon>Trebouxiaceae</taxon>
        <taxon>Trebouxia</taxon>
    </lineage>
</organism>
<dbReference type="CDD" id="cd00165">
    <property type="entry name" value="S4"/>
    <property type="match status" value="1"/>
</dbReference>
<dbReference type="GO" id="GO:0006412">
    <property type="term" value="P:translation"/>
    <property type="evidence" value="ECO:0007669"/>
    <property type="project" value="InterPro"/>
</dbReference>
<dbReference type="Gene3D" id="3.10.290.10">
    <property type="entry name" value="RNA-binding S4 domain"/>
    <property type="match status" value="1"/>
</dbReference>
<feature type="region of interest" description="Disordered" evidence="9">
    <location>
        <begin position="67"/>
        <end position="90"/>
    </location>
</feature>
<proteinExistence type="evidence at transcript level"/>
<dbReference type="NCBIfam" id="TIGR01017">
    <property type="entry name" value="rpsD_bact"/>
    <property type="match status" value="1"/>
</dbReference>
<sequence>MSGTLIGSRVMLKPAPRVTGSTHSCFLSGNSLRPLSQQFSTSNPSKQVVSMSRYRGPRLRIVRRLGELPGLTQKTPSKQAPPGQHGATAKKPTQYGVRLMEKQKLRYNYGVTEHQLINYVKKARRMKGSTGEILLQLLEMRLDSIVFRLGLAPTMSAARQIVCHGHITVNGRRVDIPSYQCKPGETVGVHSHKQSKALVESFKDSSSRPMPSHLSRGSEGGDAQVTAVVNRADVGLTINELLIVEFYSRKV</sequence>
<dbReference type="PANTHER" id="PTHR11831:SF4">
    <property type="entry name" value="SMALL RIBOSOMAL SUBUNIT PROTEIN US4M"/>
    <property type="match status" value="1"/>
</dbReference>
<accession>A0A6B9V1U2</accession>
<dbReference type="PROSITE" id="PS00632">
    <property type="entry name" value="RIBOSOMAL_S4"/>
    <property type="match status" value="1"/>
</dbReference>
<evidence type="ECO:0000256" key="9">
    <source>
        <dbReference type="SAM" id="MobiDB-lite"/>
    </source>
</evidence>
<evidence type="ECO:0000256" key="2">
    <source>
        <dbReference type="ARBA" id="ARBA00022730"/>
    </source>
</evidence>
<gene>
    <name evidence="12" type="primary">rps4</name>
</gene>
<protein>
    <recommendedName>
        <fullName evidence="6">Small ribosomal subunit protein uS4c</fullName>
    </recommendedName>
</protein>
<name>A0A6B9V1U2_9CHLO</name>
<dbReference type="PROSITE" id="PS50889">
    <property type="entry name" value="S4"/>
    <property type="match status" value="1"/>
</dbReference>
<keyword evidence="3 7" id="KW-0694">RNA-binding</keyword>
<dbReference type="EMBL" id="MK630219">
    <property type="protein sequence ID" value="QHN75206.1"/>
    <property type="molecule type" value="mRNA"/>
</dbReference>
<dbReference type="NCBIfam" id="NF003717">
    <property type="entry name" value="PRK05327.1"/>
    <property type="match status" value="1"/>
</dbReference>
<dbReference type="Pfam" id="PF01479">
    <property type="entry name" value="S4"/>
    <property type="match status" value="1"/>
</dbReference>
<evidence type="ECO:0000256" key="6">
    <source>
        <dbReference type="ARBA" id="ARBA00035158"/>
    </source>
</evidence>
<comment type="similarity">
    <text evidence="1 8">Belongs to the universal ribosomal protein uS4 family.</text>
</comment>
<dbReference type="InterPro" id="IPR001912">
    <property type="entry name" value="Ribosomal_uS4_N"/>
</dbReference>
<dbReference type="InterPro" id="IPR018079">
    <property type="entry name" value="Ribosomal_uS4_CS"/>
</dbReference>
<dbReference type="AlphaFoldDB" id="A0A6B9V1U2"/>
<dbReference type="Pfam" id="PF00163">
    <property type="entry name" value="Ribosomal_S4"/>
    <property type="match status" value="1"/>
</dbReference>
<evidence type="ECO:0000313" key="12">
    <source>
        <dbReference type="EMBL" id="QHN75206.1"/>
    </source>
</evidence>
<keyword evidence="4 8" id="KW-0689">Ribosomal protein</keyword>
<evidence type="ECO:0000259" key="10">
    <source>
        <dbReference type="SMART" id="SM00363"/>
    </source>
</evidence>
<evidence type="ECO:0000256" key="8">
    <source>
        <dbReference type="RuleBase" id="RU003699"/>
    </source>
</evidence>
<keyword evidence="2 7" id="KW-0699">rRNA-binding</keyword>
<dbReference type="InterPro" id="IPR005709">
    <property type="entry name" value="Ribosomal_uS4_bac-type"/>
</dbReference>
<dbReference type="InterPro" id="IPR002942">
    <property type="entry name" value="S4_RNA-bd"/>
</dbReference>
<dbReference type="HAMAP" id="MF_01306_B">
    <property type="entry name" value="Ribosomal_uS4_B"/>
    <property type="match status" value="1"/>
</dbReference>
<evidence type="ECO:0000256" key="5">
    <source>
        <dbReference type="ARBA" id="ARBA00023274"/>
    </source>
</evidence>
<dbReference type="InterPro" id="IPR036986">
    <property type="entry name" value="S4_RNA-bd_sf"/>
</dbReference>
<evidence type="ECO:0000256" key="3">
    <source>
        <dbReference type="ARBA" id="ARBA00022884"/>
    </source>
</evidence>